<protein>
    <recommendedName>
        <fullName evidence="2">Pyridoxal phosphate homeostasis protein</fullName>
        <shortName evidence="2">PLP homeostasis protein</shortName>
    </recommendedName>
</protein>
<dbReference type="Pfam" id="PF01168">
    <property type="entry name" value="Ala_racemase_N"/>
    <property type="match status" value="1"/>
</dbReference>
<name>A0A1G6H0F1_9BACI</name>
<dbReference type="AlphaFoldDB" id="A0A1G6H0F1"/>
<keyword evidence="7" id="KW-1185">Reference proteome</keyword>
<dbReference type="EMBL" id="FMYI01000002">
    <property type="protein sequence ID" value="SDB87739.1"/>
    <property type="molecule type" value="Genomic_DNA"/>
</dbReference>
<accession>A0A1G6H0F1</accession>
<evidence type="ECO:0000256" key="4">
    <source>
        <dbReference type="RuleBase" id="RU004514"/>
    </source>
</evidence>
<evidence type="ECO:0000256" key="3">
    <source>
        <dbReference type="PIRSR" id="PIRSR004848-1"/>
    </source>
</evidence>
<evidence type="ECO:0000259" key="5">
    <source>
        <dbReference type="Pfam" id="PF01168"/>
    </source>
</evidence>
<dbReference type="HAMAP" id="MF_02087">
    <property type="entry name" value="PLP_homeostasis"/>
    <property type="match status" value="1"/>
</dbReference>
<evidence type="ECO:0000313" key="6">
    <source>
        <dbReference type="EMBL" id="SDB87739.1"/>
    </source>
</evidence>
<dbReference type="Proteomes" id="UP000242949">
    <property type="component" value="Unassembled WGS sequence"/>
</dbReference>
<comment type="similarity">
    <text evidence="2 4">Belongs to the pyridoxal phosphate-binding protein YggS/PROSC family.</text>
</comment>
<dbReference type="GO" id="GO:0030170">
    <property type="term" value="F:pyridoxal phosphate binding"/>
    <property type="evidence" value="ECO:0007669"/>
    <property type="project" value="UniProtKB-UniRule"/>
</dbReference>
<dbReference type="PANTHER" id="PTHR10146:SF14">
    <property type="entry name" value="PYRIDOXAL PHOSPHATE HOMEOSTASIS PROTEIN"/>
    <property type="match status" value="1"/>
</dbReference>
<comment type="function">
    <text evidence="2">Pyridoxal 5'-phosphate (PLP)-binding protein, which is involved in PLP homeostasis.</text>
</comment>
<evidence type="ECO:0000256" key="1">
    <source>
        <dbReference type="ARBA" id="ARBA00022898"/>
    </source>
</evidence>
<dbReference type="STRING" id="1612202.SAMN05421734_10292"/>
<evidence type="ECO:0000256" key="2">
    <source>
        <dbReference type="HAMAP-Rule" id="MF_02087"/>
    </source>
</evidence>
<dbReference type="SUPFAM" id="SSF51419">
    <property type="entry name" value="PLP-binding barrel"/>
    <property type="match status" value="1"/>
</dbReference>
<dbReference type="InterPro" id="IPR011078">
    <property type="entry name" value="PyrdxlP_homeostasis"/>
</dbReference>
<comment type="cofactor">
    <cofactor evidence="3">
        <name>pyridoxal 5'-phosphate</name>
        <dbReference type="ChEBI" id="CHEBI:597326"/>
    </cofactor>
</comment>
<keyword evidence="1 2" id="KW-0663">Pyridoxal phosphate</keyword>
<dbReference type="OrthoDB" id="9804072at2"/>
<feature type="modified residue" description="N6-(pyridoxal phosphate)lysine" evidence="2 3">
    <location>
        <position position="35"/>
    </location>
</feature>
<dbReference type="CDD" id="cd00635">
    <property type="entry name" value="PLPDE_III_YBL036c_like"/>
    <property type="match status" value="1"/>
</dbReference>
<dbReference type="InterPro" id="IPR029066">
    <property type="entry name" value="PLP-binding_barrel"/>
</dbReference>
<reference evidence="7" key="1">
    <citation type="submission" date="2016-09" db="EMBL/GenBank/DDBJ databases">
        <authorList>
            <person name="Varghese N."/>
            <person name="Submissions S."/>
        </authorList>
    </citation>
    <scope>NUCLEOTIDE SEQUENCE [LARGE SCALE GENOMIC DNA]</scope>
    <source>
        <strain evidence="7">S5</strain>
    </source>
</reference>
<organism evidence="6 7">
    <name type="scientific">Pelagirhabdus alkalitolerans</name>
    <dbReference type="NCBI Taxonomy" id="1612202"/>
    <lineage>
        <taxon>Bacteria</taxon>
        <taxon>Bacillati</taxon>
        <taxon>Bacillota</taxon>
        <taxon>Bacilli</taxon>
        <taxon>Bacillales</taxon>
        <taxon>Bacillaceae</taxon>
        <taxon>Pelagirhabdus</taxon>
    </lineage>
</organism>
<sequence>MSVLDNLNEIESNINEACKRSSRNRSEITLIAVTKYVTIEQTEEVFHSGLYHLAENRVEGFQKKHEALTSDAINWHYVGELQSRKVKKIIDDVDYFHALDRASVAKEINKRASQPINCFVQVNVSGEESKSGQTPEDTIPFIKSLEHYPNVKIVGLMTMAPYTNDQSVLRQTFKDLRKLRDDVKALDLSHAPCDFLSMGMSNDYTIAIEEGATHIRIGSELVKPER</sequence>
<feature type="domain" description="Alanine racemase N-terminal" evidence="5">
    <location>
        <begin position="6"/>
        <end position="220"/>
    </location>
</feature>
<evidence type="ECO:0000313" key="7">
    <source>
        <dbReference type="Proteomes" id="UP000242949"/>
    </source>
</evidence>
<dbReference type="PIRSF" id="PIRSF004848">
    <property type="entry name" value="YBL036c_PLPDEIII"/>
    <property type="match status" value="1"/>
</dbReference>
<dbReference type="PANTHER" id="PTHR10146">
    <property type="entry name" value="PROLINE SYNTHETASE CO-TRANSCRIBED BACTERIAL HOMOLOG PROTEIN"/>
    <property type="match status" value="1"/>
</dbReference>
<dbReference type="InterPro" id="IPR001608">
    <property type="entry name" value="Ala_racemase_N"/>
</dbReference>
<dbReference type="NCBIfam" id="TIGR00044">
    <property type="entry name" value="YggS family pyridoxal phosphate-dependent enzyme"/>
    <property type="match status" value="1"/>
</dbReference>
<dbReference type="Gene3D" id="3.20.20.10">
    <property type="entry name" value="Alanine racemase"/>
    <property type="match status" value="1"/>
</dbReference>
<dbReference type="FunFam" id="3.20.20.10:FF:000011">
    <property type="entry name" value="Pyridoxal phosphate homeostasis protein"/>
    <property type="match status" value="1"/>
</dbReference>
<dbReference type="RefSeq" id="WP_090792797.1">
    <property type="nucleotide sequence ID" value="NZ_FMYI01000002.1"/>
</dbReference>
<gene>
    <name evidence="6" type="ORF">SAMN05421734_10292</name>
</gene>
<proteinExistence type="inferred from homology"/>